<keyword evidence="1" id="KW-0472">Membrane</keyword>
<dbReference type="AlphaFoldDB" id="A0A7J9LFZ1"/>
<evidence type="ECO:0000313" key="3">
    <source>
        <dbReference type="Proteomes" id="UP000593576"/>
    </source>
</evidence>
<keyword evidence="3" id="KW-1185">Reference proteome</keyword>
<comment type="caution">
    <text evidence="2">The sequence shown here is derived from an EMBL/GenBank/DDBJ whole genome shotgun (WGS) entry which is preliminary data.</text>
</comment>
<evidence type="ECO:0000313" key="2">
    <source>
        <dbReference type="EMBL" id="MBA0857685.1"/>
    </source>
</evidence>
<protein>
    <submittedName>
        <fullName evidence="2">Uncharacterized protein</fullName>
    </submittedName>
</protein>
<feature type="transmembrane region" description="Helical" evidence="1">
    <location>
        <begin position="29"/>
        <end position="50"/>
    </location>
</feature>
<evidence type="ECO:0000256" key="1">
    <source>
        <dbReference type="SAM" id="Phobius"/>
    </source>
</evidence>
<name>A0A7J9LFZ1_GOSSC</name>
<dbReference type="Proteomes" id="UP000593576">
    <property type="component" value="Unassembled WGS sequence"/>
</dbReference>
<keyword evidence="1" id="KW-1133">Transmembrane helix</keyword>
<reference evidence="2 3" key="1">
    <citation type="journal article" date="2019" name="Genome Biol. Evol.">
        <title>Insights into the evolution of the New World diploid cottons (Gossypium, subgenus Houzingenia) based on genome sequencing.</title>
        <authorList>
            <person name="Grover C.E."/>
            <person name="Arick M.A. 2nd"/>
            <person name="Thrash A."/>
            <person name="Conover J.L."/>
            <person name="Sanders W.S."/>
            <person name="Peterson D.G."/>
            <person name="Frelichowski J.E."/>
            <person name="Scheffler J.A."/>
            <person name="Scheffler B.E."/>
            <person name="Wendel J.F."/>
        </authorList>
    </citation>
    <scope>NUCLEOTIDE SEQUENCE [LARGE SCALE GENOMIC DNA]</scope>
    <source>
        <strain evidence="2">1</strain>
        <tissue evidence="2">Leaf</tissue>
    </source>
</reference>
<sequence>MQVGFLFGLLEMAPPLTLMVPSIYSLMEPFILSMILVLLSGALAPATRVFPLLP</sequence>
<keyword evidence="1" id="KW-0812">Transmembrane</keyword>
<accession>A0A7J9LFZ1</accession>
<dbReference type="EMBL" id="JABFAF010000006">
    <property type="protein sequence ID" value="MBA0857685.1"/>
    <property type="molecule type" value="Genomic_DNA"/>
</dbReference>
<gene>
    <name evidence="2" type="ORF">Goshw_015573</name>
</gene>
<proteinExistence type="predicted"/>
<organism evidence="2 3">
    <name type="scientific">Gossypium schwendimanii</name>
    <name type="common">Cotton</name>
    <dbReference type="NCBI Taxonomy" id="34291"/>
    <lineage>
        <taxon>Eukaryota</taxon>
        <taxon>Viridiplantae</taxon>
        <taxon>Streptophyta</taxon>
        <taxon>Embryophyta</taxon>
        <taxon>Tracheophyta</taxon>
        <taxon>Spermatophyta</taxon>
        <taxon>Magnoliopsida</taxon>
        <taxon>eudicotyledons</taxon>
        <taxon>Gunneridae</taxon>
        <taxon>Pentapetalae</taxon>
        <taxon>rosids</taxon>
        <taxon>malvids</taxon>
        <taxon>Malvales</taxon>
        <taxon>Malvaceae</taxon>
        <taxon>Malvoideae</taxon>
        <taxon>Gossypium</taxon>
    </lineage>
</organism>